<dbReference type="OrthoDB" id="9774724at2"/>
<proteinExistence type="predicted"/>
<evidence type="ECO:0000313" key="2">
    <source>
        <dbReference type="EMBL" id="KPL81965.1"/>
    </source>
</evidence>
<dbReference type="SUPFAM" id="SSF102114">
    <property type="entry name" value="Radical SAM enzymes"/>
    <property type="match status" value="1"/>
</dbReference>
<dbReference type="Pfam" id="PF04459">
    <property type="entry name" value="DUF512"/>
    <property type="match status" value="1"/>
</dbReference>
<dbReference type="EMBL" id="LGKP01000032">
    <property type="protein sequence ID" value="KPL81965.1"/>
    <property type="molecule type" value="Genomic_DNA"/>
</dbReference>
<dbReference type="STRING" id="70996.SE18_20455"/>
<dbReference type="Gene3D" id="2.30.42.10">
    <property type="match status" value="1"/>
</dbReference>
<comment type="caution">
    <text evidence="2">The sequence shown here is derived from an EMBL/GenBank/DDBJ whole genome shotgun (WGS) entry which is preliminary data.</text>
</comment>
<dbReference type="InterPro" id="IPR045375">
    <property type="entry name" value="Put_radical_SAM-like_N"/>
</dbReference>
<reference evidence="2 3" key="1">
    <citation type="submission" date="2015-07" db="EMBL/GenBank/DDBJ databases">
        <title>Whole genome sequence of Herpetosiphon geysericola DSM 7119.</title>
        <authorList>
            <person name="Hemp J."/>
            <person name="Ward L.M."/>
            <person name="Pace L.A."/>
            <person name="Fischer W.W."/>
        </authorList>
    </citation>
    <scope>NUCLEOTIDE SEQUENCE [LARGE SCALE GENOMIC DNA]</scope>
    <source>
        <strain evidence="2 3">DSM 7119</strain>
    </source>
</reference>
<dbReference type="RefSeq" id="WP_054536321.1">
    <property type="nucleotide sequence ID" value="NZ_LGKP01000032.1"/>
</dbReference>
<name>A0A0P6XF73_9CHLR</name>
<dbReference type="PATRIC" id="fig|70996.4.peg.1051"/>
<dbReference type="Pfam" id="PF17820">
    <property type="entry name" value="PDZ_6"/>
    <property type="match status" value="1"/>
</dbReference>
<sequence length="523" mass="58400">MEYQPNLSNIRPGNGGVIQAVAAGSTGAQLGLQAGDAILQVNGRVMRDVIDFRFAMTEDQVELLVRQAGEERSIQLTKNPDDMLGLDFVEPLFDRLRTCNNKCPFCFLTQMPKGFRKTLYLKDDDYRLSFLYGNFVTLTNLKEDDWDRIAEQRLGPMYISVHATDRTLRAILLGKPDVPDVLAQIRRLGDLGIEVHTQVVACPQLNDGPALAQTIHELGQLFPIVQSIAIVPVGLTRYRFEGKKPQSIKAAIRVHESAEWIDSNWEAQPIWQEEAPVANELFQAAKEGNLGFCARLGAATEVELRPYRGDEAAAVIDICEPFQEYYMAEHGSVLVYPSDEFYLLAGREQPDGSLYEGYDQLENGVGLVRQFQDEWAEIVPSLPNAVDKPTRMLLACATLASPVLQQVAEQLSRIENLTVELCPVVNQFFGDMVTVSGLLTGGDVVAELQKHGPADIVMLPKVMFDHSGTRTIDEWTVEQIATALGAQVTMARMPHEIRRVVRQLSRQAKPRSQRRFMAQASMR</sequence>
<organism evidence="2 3">
    <name type="scientific">Herpetosiphon geysericola</name>
    <dbReference type="NCBI Taxonomy" id="70996"/>
    <lineage>
        <taxon>Bacteria</taxon>
        <taxon>Bacillati</taxon>
        <taxon>Chloroflexota</taxon>
        <taxon>Chloroflexia</taxon>
        <taxon>Herpetosiphonales</taxon>
        <taxon>Herpetosiphonaceae</taxon>
        <taxon>Herpetosiphon</taxon>
    </lineage>
</organism>
<dbReference type="InterPro" id="IPR001478">
    <property type="entry name" value="PDZ"/>
</dbReference>
<keyword evidence="3" id="KW-1185">Reference proteome</keyword>
<dbReference type="PROSITE" id="PS50106">
    <property type="entry name" value="PDZ"/>
    <property type="match status" value="1"/>
</dbReference>
<feature type="domain" description="PDZ" evidence="1">
    <location>
        <begin position="1"/>
        <end position="80"/>
    </location>
</feature>
<evidence type="ECO:0000313" key="3">
    <source>
        <dbReference type="Proteomes" id="UP000050277"/>
    </source>
</evidence>
<dbReference type="AlphaFoldDB" id="A0A0P6XF73"/>
<dbReference type="InterPro" id="IPR007549">
    <property type="entry name" value="DUF512"/>
</dbReference>
<dbReference type="SUPFAM" id="SSF50156">
    <property type="entry name" value="PDZ domain-like"/>
    <property type="match status" value="1"/>
</dbReference>
<dbReference type="InterPro" id="IPR041489">
    <property type="entry name" value="PDZ_6"/>
</dbReference>
<dbReference type="InterPro" id="IPR058240">
    <property type="entry name" value="rSAM_sf"/>
</dbReference>
<dbReference type="InterPro" id="IPR036034">
    <property type="entry name" value="PDZ_sf"/>
</dbReference>
<gene>
    <name evidence="2" type="ORF">SE18_20455</name>
</gene>
<protein>
    <recommendedName>
        <fullName evidence="1">PDZ domain-containing protein</fullName>
    </recommendedName>
</protein>
<dbReference type="Proteomes" id="UP000050277">
    <property type="component" value="Unassembled WGS sequence"/>
</dbReference>
<dbReference type="InterPro" id="IPR013785">
    <property type="entry name" value="Aldolase_TIM"/>
</dbReference>
<dbReference type="Gene3D" id="3.20.20.70">
    <property type="entry name" value="Aldolase class I"/>
    <property type="match status" value="1"/>
</dbReference>
<dbReference type="Pfam" id="PF19238">
    <property type="entry name" value="Radical_SAM_2"/>
    <property type="match status" value="1"/>
</dbReference>
<evidence type="ECO:0000259" key="1">
    <source>
        <dbReference type="PROSITE" id="PS50106"/>
    </source>
</evidence>
<accession>A0A0P6XF73</accession>